<evidence type="ECO:0000313" key="3">
    <source>
        <dbReference type="EMBL" id="BAM07191.1"/>
    </source>
</evidence>
<feature type="transmembrane region" description="Helical" evidence="1">
    <location>
        <begin position="12"/>
        <end position="32"/>
    </location>
</feature>
<dbReference type="SUPFAM" id="SSF101307">
    <property type="entry name" value="YutG-like"/>
    <property type="match status" value="1"/>
</dbReference>
<dbReference type="PANTHER" id="PTHR36305">
    <property type="entry name" value="PHOSPHATIDYLGLYCEROPHOSPHATASE A"/>
    <property type="match status" value="1"/>
</dbReference>
<dbReference type="RefSeq" id="WP_014449678.1">
    <property type="nucleotide sequence ID" value="NC_017094.1"/>
</dbReference>
<name>I0IPJ2_LEPFC</name>
<dbReference type="KEGG" id="lfc:LFE_1509"/>
<keyword evidence="1" id="KW-0472">Membrane</keyword>
<dbReference type="CDD" id="cd06971">
    <property type="entry name" value="PgpA"/>
    <property type="match status" value="1"/>
</dbReference>
<dbReference type="InterPro" id="IPR026037">
    <property type="entry name" value="PgpA"/>
</dbReference>
<keyword evidence="1" id="KW-1133">Transmembrane helix</keyword>
<dbReference type="PIRSF" id="PIRSF006162">
    <property type="entry name" value="PgpA"/>
    <property type="match status" value="1"/>
</dbReference>
<dbReference type="AlphaFoldDB" id="I0IPJ2"/>
<dbReference type="OrthoDB" id="9804091at2"/>
<dbReference type="InterPro" id="IPR036681">
    <property type="entry name" value="PgpA-like_sf"/>
</dbReference>
<keyword evidence="1" id="KW-0812">Transmembrane</keyword>
<reference evidence="4" key="2">
    <citation type="submission" date="2012-03" db="EMBL/GenBank/DDBJ databases">
        <title>The complete genome sequence of the pioneer microbe on fresh volcanic deposit, Leptospirillum ferrooxidans strain C2-3.</title>
        <authorList>
            <person name="Fujimura R."/>
            <person name="Sato Y."/>
            <person name="Nishizawa T."/>
            <person name="Nanba K."/>
            <person name="Oshima K."/>
            <person name="Hattori M."/>
            <person name="Kamijo T."/>
            <person name="Ohta H."/>
        </authorList>
    </citation>
    <scope>NUCLEOTIDE SEQUENCE [LARGE SCALE GENOMIC DNA]</scope>
    <source>
        <strain evidence="4">C2-3</strain>
    </source>
</reference>
<accession>I0IPJ2</accession>
<feature type="transmembrane region" description="Helical" evidence="1">
    <location>
        <begin position="41"/>
        <end position="59"/>
    </location>
</feature>
<dbReference type="HOGENOM" id="CLU_103734_1_2_0"/>
<dbReference type="PATRIC" id="fig|1162668.3.peg.1787"/>
<evidence type="ECO:0000313" key="4">
    <source>
        <dbReference type="Proteomes" id="UP000007382"/>
    </source>
</evidence>
<gene>
    <name evidence="3" type="ordered locus">LFE_1509</name>
</gene>
<dbReference type="GO" id="GO:0008962">
    <property type="term" value="F:phosphatidylglycerophosphatase activity"/>
    <property type="evidence" value="ECO:0007669"/>
    <property type="project" value="InterPro"/>
</dbReference>
<feature type="transmembrane region" description="Helical" evidence="1">
    <location>
        <begin position="120"/>
        <end position="144"/>
    </location>
</feature>
<dbReference type="InterPro" id="IPR007686">
    <property type="entry name" value="YutG/PgpA"/>
</dbReference>
<sequence>MKWVYTVFGLGYFPYGPGTITSLATVVVWALFPSPAFTTKILLILVIVLLGLFASHKAVAELSDPDPSCVVIDEVAGQLVALSILPHTPSGMMLAFFLFRVFDIKKPWIIADLERLPGGLGIMADDVLAGLVAGLLGQLIFIGLNAGASFQPHF</sequence>
<dbReference type="Pfam" id="PF04608">
    <property type="entry name" value="PgpA"/>
    <property type="match status" value="1"/>
</dbReference>
<dbReference type="eggNOG" id="COG1267">
    <property type="taxonomic scope" value="Bacteria"/>
</dbReference>
<dbReference type="EMBL" id="AP012342">
    <property type="protein sequence ID" value="BAM07191.1"/>
    <property type="molecule type" value="Genomic_DNA"/>
</dbReference>
<reference evidence="3 4" key="1">
    <citation type="journal article" date="2012" name="J. Bacteriol.">
        <title>Complete Genome Sequence of Leptospirillum ferrooxidans Strain C2-3, Isolated from a Fresh Volcanic Ash Deposit on the Island of Miyake, Japan.</title>
        <authorList>
            <person name="Fujimura R."/>
            <person name="Sato Y."/>
            <person name="Nishizawa T."/>
            <person name="Oshima K."/>
            <person name="Kim S.-W."/>
            <person name="Hattori M."/>
            <person name="Kamijo T."/>
            <person name="Ohta H."/>
        </authorList>
    </citation>
    <scope>NUCLEOTIDE SEQUENCE [LARGE SCALE GENOMIC DNA]</scope>
    <source>
        <strain evidence="3 4">C2-3</strain>
    </source>
</reference>
<dbReference type="GO" id="GO:0006629">
    <property type="term" value="P:lipid metabolic process"/>
    <property type="evidence" value="ECO:0007669"/>
    <property type="project" value="InterPro"/>
</dbReference>
<dbReference type="Proteomes" id="UP000007382">
    <property type="component" value="Chromosome"/>
</dbReference>
<proteinExistence type="predicted"/>
<dbReference type="Gene3D" id="1.10.3760.10">
    <property type="entry name" value="PgpA-like"/>
    <property type="match status" value="1"/>
</dbReference>
<organism evidence="3 4">
    <name type="scientific">Leptospirillum ferrooxidans (strain C2-3)</name>
    <dbReference type="NCBI Taxonomy" id="1162668"/>
    <lineage>
        <taxon>Bacteria</taxon>
        <taxon>Pseudomonadati</taxon>
        <taxon>Nitrospirota</taxon>
        <taxon>Nitrospiria</taxon>
        <taxon>Nitrospirales</taxon>
        <taxon>Nitrospiraceae</taxon>
        <taxon>Leptospirillum</taxon>
    </lineage>
</organism>
<feature type="domain" description="YutG/PgpA" evidence="2">
    <location>
        <begin position="3"/>
        <end position="140"/>
    </location>
</feature>
<keyword evidence="4" id="KW-1185">Reference proteome</keyword>
<dbReference type="STRING" id="1162668.LFE_1509"/>
<protein>
    <submittedName>
        <fullName evidence="3">Putative phosphatidylglycerophosphatase A</fullName>
    </submittedName>
</protein>
<evidence type="ECO:0000259" key="2">
    <source>
        <dbReference type="Pfam" id="PF04608"/>
    </source>
</evidence>
<dbReference type="PANTHER" id="PTHR36305:SF1">
    <property type="entry name" value="PHOSPHATIDYLGLYCEROPHOSPHATASE A"/>
    <property type="match status" value="1"/>
</dbReference>
<feature type="transmembrane region" description="Helical" evidence="1">
    <location>
        <begin position="79"/>
        <end position="99"/>
    </location>
</feature>
<evidence type="ECO:0000256" key="1">
    <source>
        <dbReference type="SAM" id="Phobius"/>
    </source>
</evidence>